<accession>A0ABT9PRH0</accession>
<evidence type="ECO:0000313" key="3">
    <source>
        <dbReference type="Proteomes" id="UP001241472"/>
    </source>
</evidence>
<organism evidence="2 3">
    <name type="scientific">Neorhizobium huautlense</name>
    <dbReference type="NCBI Taxonomy" id="67774"/>
    <lineage>
        <taxon>Bacteria</taxon>
        <taxon>Pseudomonadati</taxon>
        <taxon>Pseudomonadota</taxon>
        <taxon>Alphaproteobacteria</taxon>
        <taxon>Hyphomicrobiales</taxon>
        <taxon>Rhizobiaceae</taxon>
        <taxon>Rhizobium/Agrobacterium group</taxon>
        <taxon>Neorhizobium</taxon>
    </lineage>
</organism>
<proteinExistence type="predicted"/>
<dbReference type="Pfam" id="PF18593">
    <property type="entry name" value="CdiI_2"/>
    <property type="match status" value="1"/>
</dbReference>
<protein>
    <submittedName>
        <fullName evidence="2">Type IV secretory pathway TraG/TraD family ATPase VirD4</fullName>
    </submittedName>
</protein>
<gene>
    <name evidence="2" type="ORF">J2T09_001810</name>
</gene>
<reference evidence="2 3" key="1">
    <citation type="submission" date="2023-07" db="EMBL/GenBank/DDBJ databases">
        <title>Sorghum-associated microbial communities from plants grown in Nebraska, USA.</title>
        <authorList>
            <person name="Schachtman D."/>
        </authorList>
    </citation>
    <scope>NUCLEOTIDE SEQUENCE [LARGE SCALE GENOMIC DNA]</scope>
    <source>
        <strain evidence="2 3">DS1307</strain>
    </source>
</reference>
<dbReference type="InterPro" id="IPR041129">
    <property type="entry name" value="CdiI_2"/>
</dbReference>
<keyword evidence="3" id="KW-1185">Reference proteome</keyword>
<dbReference type="Proteomes" id="UP001241472">
    <property type="component" value="Unassembled WGS sequence"/>
</dbReference>
<sequence length="105" mass="11670">MTGQDFHFLAQMIGGYLHQDMDLEADSVPEAISVFAGKADASTRAGVMSDMQRFLETYDNRLAEEFASRFGHDFTPDEIGQSVGAFFDMVTVLLDDPAAYTKYLD</sequence>
<dbReference type="RefSeq" id="WP_306833415.1">
    <property type="nucleotide sequence ID" value="NZ_JAUSRF010000005.1"/>
</dbReference>
<comment type="caution">
    <text evidence="2">The sequence shown here is derived from an EMBL/GenBank/DDBJ whole genome shotgun (WGS) entry which is preliminary data.</text>
</comment>
<evidence type="ECO:0000259" key="1">
    <source>
        <dbReference type="Pfam" id="PF18593"/>
    </source>
</evidence>
<feature type="domain" description="CdiI immunity protein" evidence="1">
    <location>
        <begin position="6"/>
        <end position="91"/>
    </location>
</feature>
<evidence type="ECO:0000313" key="2">
    <source>
        <dbReference type="EMBL" id="MDP9837058.1"/>
    </source>
</evidence>
<name>A0ABT9PRH0_9HYPH</name>
<dbReference type="EMBL" id="JAUSRF010000005">
    <property type="protein sequence ID" value="MDP9837058.1"/>
    <property type="molecule type" value="Genomic_DNA"/>
</dbReference>